<dbReference type="PANTHER" id="PTHR30026:SF5">
    <property type="entry name" value="ABC-TYPE EFFLUX SYSTEM SECRETIN COMPONENT"/>
    <property type="match status" value="1"/>
</dbReference>
<proteinExistence type="predicted"/>
<dbReference type="Gene3D" id="1.20.1600.10">
    <property type="entry name" value="Outer membrane efflux proteins (OEP)"/>
    <property type="match status" value="1"/>
</dbReference>
<dbReference type="PANTHER" id="PTHR30026">
    <property type="entry name" value="OUTER MEMBRANE PROTEIN TOLC"/>
    <property type="match status" value="1"/>
</dbReference>
<feature type="coiled-coil region" evidence="7">
    <location>
        <begin position="197"/>
        <end position="224"/>
    </location>
</feature>
<evidence type="ECO:0000256" key="6">
    <source>
        <dbReference type="ARBA" id="ARBA00023237"/>
    </source>
</evidence>
<evidence type="ECO:0000256" key="4">
    <source>
        <dbReference type="ARBA" id="ARBA00022692"/>
    </source>
</evidence>
<dbReference type="GO" id="GO:1990281">
    <property type="term" value="C:efflux pump complex"/>
    <property type="evidence" value="ECO:0007669"/>
    <property type="project" value="TreeGrafter"/>
</dbReference>
<dbReference type="GO" id="GO:0015562">
    <property type="term" value="F:efflux transmembrane transporter activity"/>
    <property type="evidence" value="ECO:0007669"/>
    <property type="project" value="InterPro"/>
</dbReference>
<comment type="subcellular location">
    <subcellularLocation>
        <location evidence="1">Cell outer membrane</location>
    </subcellularLocation>
</comment>
<dbReference type="EMBL" id="FPHC01000072">
    <property type="protein sequence ID" value="SFV64958.1"/>
    <property type="molecule type" value="Genomic_DNA"/>
</dbReference>
<protein>
    <submittedName>
        <fullName evidence="8">Outer membrane efflux protein</fullName>
    </submittedName>
</protein>
<dbReference type="SUPFAM" id="SSF56954">
    <property type="entry name" value="Outer membrane efflux proteins (OEP)"/>
    <property type="match status" value="1"/>
</dbReference>
<evidence type="ECO:0000256" key="3">
    <source>
        <dbReference type="ARBA" id="ARBA00022452"/>
    </source>
</evidence>
<dbReference type="GO" id="GO:0015288">
    <property type="term" value="F:porin activity"/>
    <property type="evidence" value="ECO:0007669"/>
    <property type="project" value="TreeGrafter"/>
</dbReference>
<evidence type="ECO:0000256" key="2">
    <source>
        <dbReference type="ARBA" id="ARBA00022448"/>
    </source>
</evidence>
<keyword evidence="5" id="KW-0472">Membrane</keyword>
<evidence type="ECO:0000313" key="8">
    <source>
        <dbReference type="EMBL" id="SFV64958.1"/>
    </source>
</evidence>
<dbReference type="AlphaFoldDB" id="A0A1W1CGH4"/>
<evidence type="ECO:0000256" key="1">
    <source>
        <dbReference type="ARBA" id="ARBA00004442"/>
    </source>
</evidence>
<dbReference type="InterPro" id="IPR003423">
    <property type="entry name" value="OMP_efflux"/>
</dbReference>
<keyword evidence="3" id="KW-1134">Transmembrane beta strand</keyword>
<keyword evidence="2" id="KW-0813">Transport</keyword>
<organism evidence="8">
    <name type="scientific">hydrothermal vent metagenome</name>
    <dbReference type="NCBI Taxonomy" id="652676"/>
    <lineage>
        <taxon>unclassified sequences</taxon>
        <taxon>metagenomes</taxon>
        <taxon>ecological metagenomes</taxon>
    </lineage>
</organism>
<dbReference type="InterPro" id="IPR051906">
    <property type="entry name" value="TolC-like"/>
</dbReference>
<name>A0A1W1CGH4_9ZZZZ</name>
<dbReference type="GO" id="GO:0009279">
    <property type="term" value="C:cell outer membrane"/>
    <property type="evidence" value="ECO:0007669"/>
    <property type="project" value="UniProtKB-SubCell"/>
</dbReference>
<keyword evidence="7" id="KW-0175">Coiled coil</keyword>
<reference evidence="8" key="1">
    <citation type="submission" date="2016-10" db="EMBL/GenBank/DDBJ databases">
        <authorList>
            <person name="de Groot N.N."/>
        </authorList>
    </citation>
    <scope>NUCLEOTIDE SEQUENCE</scope>
</reference>
<dbReference type="Pfam" id="PF02321">
    <property type="entry name" value="OEP"/>
    <property type="match status" value="2"/>
</dbReference>
<accession>A0A1W1CGH4</accession>
<evidence type="ECO:0000256" key="5">
    <source>
        <dbReference type="ARBA" id="ARBA00023136"/>
    </source>
</evidence>
<evidence type="ECO:0000256" key="7">
    <source>
        <dbReference type="SAM" id="Coils"/>
    </source>
</evidence>
<keyword evidence="6" id="KW-0998">Cell outer membrane</keyword>
<gene>
    <name evidence="8" type="ORF">MNB_SV-6-1446</name>
</gene>
<sequence>MKLFITILLAVLPLFSQMSVGDAWMQVKRHSKALSASHDDLKRAKLKQRSAKSLYLPALSVTASYTHLSEPIGIDISDISTKVNPIITAIGGKAIPSELDFLGQDIALADLQLLYPLYTGGKIDAAQDIYSSKVDESLAMRHMQKDKLFLKFIKVYYGVVMMESLYRTKKEQRRSLALHYSNAKRLKEQGQISRVELLDAKVKLNSAEIELTKTKQQLEIVKEVLYDMTKRKDRPKSPLFVSKKMMNEARYSENARENYAAIELLDAKLQQASAAVDIERSAWHPQVLGYANTNLYKGDSPLEELAPKWAVGVVVKFDLFSRRDRSSEVEAAQLLHHKVESLKLQAQEDLRIGIKKRYDEMMLYRDEFLSLSASLELAKENYKLRTIAFAEGLSTSLEVVEAQMFLSGARTKRLNAAYNYIQMLSRLCVLSGDSALFFEFERSGERVE</sequence>
<keyword evidence="4" id="KW-0812">Transmembrane</keyword>